<sequence length="200" mass="21713">MINQAEFQIITDIIFAESHAVTEIRNPAGIALPSRQPINQCAVTVNHDITGGVNKTFGAEGVSTVAVLIQPDKSKPVSEFRRIAECSGYSRVSLLIQIAPALISISTEIDRCQAFTVSSDIGILRFDNDCSARIGNPVLAISRGNDDHSFIDEIITVETIGNQRIIIPAADRGNAFRQCRLNRSGFINNLPDCRITACSD</sequence>
<organism evidence="1">
    <name type="scientific">bioreactor metagenome</name>
    <dbReference type="NCBI Taxonomy" id="1076179"/>
    <lineage>
        <taxon>unclassified sequences</taxon>
        <taxon>metagenomes</taxon>
        <taxon>ecological metagenomes</taxon>
    </lineage>
</organism>
<accession>A0A645FCT8</accession>
<dbReference type="EMBL" id="VSSQ01058497">
    <property type="protein sequence ID" value="MPN12205.1"/>
    <property type="molecule type" value="Genomic_DNA"/>
</dbReference>
<dbReference type="AlphaFoldDB" id="A0A645FCT8"/>
<proteinExistence type="predicted"/>
<gene>
    <name evidence="1" type="ORF">SDC9_159517</name>
</gene>
<protein>
    <submittedName>
        <fullName evidence="1">Uncharacterized protein</fullName>
    </submittedName>
</protein>
<name>A0A645FCT8_9ZZZZ</name>
<comment type="caution">
    <text evidence="1">The sequence shown here is derived from an EMBL/GenBank/DDBJ whole genome shotgun (WGS) entry which is preliminary data.</text>
</comment>
<reference evidence="1" key="1">
    <citation type="submission" date="2019-08" db="EMBL/GenBank/DDBJ databases">
        <authorList>
            <person name="Kucharzyk K."/>
            <person name="Murdoch R.W."/>
            <person name="Higgins S."/>
            <person name="Loffler F."/>
        </authorList>
    </citation>
    <scope>NUCLEOTIDE SEQUENCE</scope>
</reference>
<evidence type="ECO:0000313" key="1">
    <source>
        <dbReference type="EMBL" id="MPN12205.1"/>
    </source>
</evidence>